<dbReference type="GO" id="GO:0005634">
    <property type="term" value="C:nucleus"/>
    <property type="evidence" value="ECO:0007669"/>
    <property type="project" value="UniProtKB-SubCell"/>
</dbReference>
<evidence type="ECO:0000256" key="5">
    <source>
        <dbReference type="ARBA" id="ARBA00023242"/>
    </source>
</evidence>
<dbReference type="InterPro" id="IPR038096">
    <property type="entry name" value="TEA/ATTS_sf"/>
</dbReference>
<evidence type="ECO:0000256" key="4">
    <source>
        <dbReference type="ARBA" id="ARBA00023163"/>
    </source>
</evidence>
<evidence type="ECO:0000256" key="2">
    <source>
        <dbReference type="ARBA" id="ARBA00008421"/>
    </source>
</evidence>
<comment type="similarity">
    <text evidence="2">Belongs to the TEC1 family.</text>
</comment>
<evidence type="ECO:0000259" key="8">
    <source>
        <dbReference type="PROSITE" id="PS51088"/>
    </source>
</evidence>
<dbReference type="Proteomes" id="UP000613177">
    <property type="component" value="Unassembled WGS sequence"/>
</dbReference>
<dbReference type="SMART" id="SM00426">
    <property type="entry name" value="TEA"/>
    <property type="match status" value="1"/>
</dbReference>
<feature type="compositionally biased region" description="Low complexity" evidence="7">
    <location>
        <begin position="198"/>
        <end position="209"/>
    </location>
</feature>
<evidence type="ECO:0000256" key="7">
    <source>
        <dbReference type="SAM" id="MobiDB-lite"/>
    </source>
</evidence>
<evidence type="ECO:0000313" key="9">
    <source>
        <dbReference type="EMBL" id="KAG2237270.1"/>
    </source>
</evidence>
<dbReference type="Pfam" id="PF01285">
    <property type="entry name" value="TEA"/>
    <property type="match status" value="1"/>
</dbReference>
<dbReference type="PANTHER" id="PTHR11834">
    <property type="entry name" value="TRANSCRIPTIONAL ENHANCER FACTOR TEF RELATED"/>
    <property type="match status" value="1"/>
</dbReference>
<dbReference type="Gene3D" id="6.10.20.40">
    <property type="entry name" value="TEA/ATTS domain"/>
    <property type="match status" value="1"/>
</dbReference>
<evidence type="ECO:0000256" key="1">
    <source>
        <dbReference type="ARBA" id="ARBA00004123"/>
    </source>
</evidence>
<protein>
    <recommendedName>
        <fullName evidence="8">TEA domain-containing protein</fullName>
    </recommendedName>
</protein>
<comment type="subcellular location">
    <subcellularLocation>
        <location evidence="1">Nucleus</location>
    </subcellularLocation>
</comment>
<feature type="compositionally biased region" description="Basic residues" evidence="7">
    <location>
        <begin position="361"/>
        <end position="370"/>
    </location>
</feature>
<keyword evidence="5" id="KW-0539">Nucleus</keyword>
<organism evidence="9 10">
    <name type="scientific">Thamnidium elegans</name>
    <dbReference type="NCBI Taxonomy" id="101142"/>
    <lineage>
        <taxon>Eukaryota</taxon>
        <taxon>Fungi</taxon>
        <taxon>Fungi incertae sedis</taxon>
        <taxon>Mucoromycota</taxon>
        <taxon>Mucoromycotina</taxon>
        <taxon>Mucoromycetes</taxon>
        <taxon>Mucorales</taxon>
        <taxon>Mucorineae</taxon>
        <taxon>Mucoraceae</taxon>
        <taxon>Thamnidium</taxon>
    </lineage>
</organism>
<feature type="region of interest" description="Disordered" evidence="7">
    <location>
        <begin position="194"/>
        <end position="225"/>
    </location>
</feature>
<dbReference type="GO" id="GO:0005667">
    <property type="term" value="C:transcription regulator complex"/>
    <property type="evidence" value="ECO:0007669"/>
    <property type="project" value="TreeGrafter"/>
</dbReference>
<dbReference type="InterPro" id="IPR050937">
    <property type="entry name" value="TEC1_TEAD_TF"/>
</dbReference>
<sequence>MLACPQDIFFHNDTNNTLTNGMNKYQNLIHESNNNSIMQNSTTSEYQHKDKRIRHEHLRKDQLISNNNIEMSGATNGDDLLDSSVIANNNIKDKEEVKKKKKKKKNLISISIWPPDVESAFIEALESIPKLGRRKILVNGKPCGRNELISDFIFRKTCKIRTRKQVSSHIQVLKNTRKGDSHFMRLLTDSVELDENNHNINRNNANNSNPLKPKTRQPHHSHNQHQMMKNNNAIKMKSYQPNDSLSSDESSINSSPSPTDYVFDIMCSDPAQQQALSMLQFKDFYDPFQQFLFFGTVTEANTSATPSNANFDNLTDPFFGGSGVLYDQQQSEGLEDSLMHSLSSAANTSIASAMKKKMVATRKGNAKKRKSQQDETSSDTVMNLTSSIAGSEYSLWPNYVCLYLEYASPYDPCRPLSHNLSQLPHCYPNGLPVVSVSSVSKEKCPPIATLSSSDSVLLLAKTKLDLNLNISEFAFNNTSFFETQTRRTIECTTTIYSFGNVVLESKEGQQALWVNEGKYMYSFVFVNQFFDAFMKGIRSLQSWGDVDVAIKNLCIVQSFEDTESKYTNAGSNTSESALENTNSPLLVMVYEFERGDGTIDISAIVQDKIDIAKSLEFLDQDI</sequence>
<evidence type="ECO:0000313" key="10">
    <source>
        <dbReference type="Proteomes" id="UP000613177"/>
    </source>
</evidence>
<dbReference type="Gene3D" id="2.70.50.80">
    <property type="match status" value="1"/>
</dbReference>
<evidence type="ECO:0000256" key="3">
    <source>
        <dbReference type="ARBA" id="ARBA00023015"/>
    </source>
</evidence>
<dbReference type="EMBL" id="JAEPRE010000007">
    <property type="protein sequence ID" value="KAG2237270.1"/>
    <property type="molecule type" value="Genomic_DNA"/>
</dbReference>
<evidence type="ECO:0000256" key="6">
    <source>
        <dbReference type="PROSITE-ProRule" id="PRU00505"/>
    </source>
</evidence>
<gene>
    <name evidence="9" type="ORF">INT48_009003</name>
</gene>
<feature type="compositionally biased region" description="Low complexity" evidence="7">
    <location>
        <begin position="244"/>
        <end position="257"/>
    </location>
</feature>
<accession>A0A8H7SZE2</accession>
<dbReference type="InterPro" id="IPR000818">
    <property type="entry name" value="TEA/ATTS_dom"/>
</dbReference>
<dbReference type="PANTHER" id="PTHR11834:SF0">
    <property type="entry name" value="PROTEIN SCALLOPED"/>
    <property type="match status" value="1"/>
</dbReference>
<keyword evidence="4" id="KW-0804">Transcription</keyword>
<dbReference type="GO" id="GO:0000978">
    <property type="term" value="F:RNA polymerase II cis-regulatory region sequence-specific DNA binding"/>
    <property type="evidence" value="ECO:0007669"/>
    <property type="project" value="TreeGrafter"/>
</dbReference>
<reference evidence="9" key="1">
    <citation type="submission" date="2021-01" db="EMBL/GenBank/DDBJ databases">
        <title>Metabolic potential, ecology and presence of endohyphal bacteria is reflected in genomic diversity of Mucoromycotina.</title>
        <authorList>
            <person name="Muszewska A."/>
            <person name="Okrasinska A."/>
            <person name="Steczkiewicz K."/>
            <person name="Drgas O."/>
            <person name="Orlowska M."/>
            <person name="Perlinska-Lenart U."/>
            <person name="Aleksandrzak-Piekarczyk T."/>
            <person name="Szatraj K."/>
            <person name="Zielenkiewicz U."/>
            <person name="Pilsyk S."/>
            <person name="Malc E."/>
            <person name="Mieczkowski P."/>
            <person name="Kruszewska J.S."/>
            <person name="Biernat P."/>
            <person name="Pawlowska J."/>
        </authorList>
    </citation>
    <scope>NUCLEOTIDE SEQUENCE</scope>
    <source>
        <strain evidence="9">WA0000018081</strain>
    </source>
</reference>
<dbReference type="GO" id="GO:0000981">
    <property type="term" value="F:DNA-binding transcription factor activity, RNA polymerase II-specific"/>
    <property type="evidence" value="ECO:0007669"/>
    <property type="project" value="TreeGrafter"/>
</dbReference>
<feature type="region of interest" description="Disordered" evidence="7">
    <location>
        <begin position="361"/>
        <end position="380"/>
    </location>
</feature>
<feature type="region of interest" description="Disordered" evidence="7">
    <location>
        <begin position="238"/>
        <end position="257"/>
    </location>
</feature>
<feature type="compositionally biased region" description="Basic residues" evidence="7">
    <location>
        <begin position="213"/>
        <end position="223"/>
    </location>
</feature>
<dbReference type="PRINTS" id="PR00065">
    <property type="entry name" value="TEADOMAIN"/>
</dbReference>
<feature type="DNA-binding region" description="TEA" evidence="6">
    <location>
        <begin position="106"/>
        <end position="180"/>
    </location>
</feature>
<dbReference type="PROSITE" id="PS51088">
    <property type="entry name" value="TEA_2"/>
    <property type="match status" value="1"/>
</dbReference>
<proteinExistence type="inferred from homology"/>
<keyword evidence="10" id="KW-1185">Reference proteome</keyword>
<feature type="domain" description="TEA" evidence="8">
    <location>
        <begin position="106"/>
        <end position="180"/>
    </location>
</feature>
<comment type="caution">
    <text evidence="9">The sequence shown here is derived from an EMBL/GenBank/DDBJ whole genome shotgun (WGS) entry which is preliminary data.</text>
</comment>
<name>A0A8H7SZE2_9FUNG</name>
<dbReference type="AlphaFoldDB" id="A0A8H7SZE2"/>
<keyword evidence="3" id="KW-0805">Transcription regulation</keyword>